<dbReference type="KEGG" id="soy:115878890"/>
<sequence length="166" mass="19634">MNNNNLQRFLLWEEIMEDVRDAEEFYNIRREVLRRSNPFDLSDEKFIKLFRLTKPLCENLINIVRPFVHEPPRRSALTVQTKVLAALSFFGTGSYQEITGASNYVGISQPSVSRCIKEVCNAMNQPQILNNWIHFPRNIEEMQALRTRYASYWFRNNDYNVCNAYT</sequence>
<protein>
    <submittedName>
        <fullName evidence="2">Nuclease HARBI1 isoform X1</fullName>
    </submittedName>
</protein>
<dbReference type="GeneID" id="115878890"/>
<organism evidence="1 2">
    <name type="scientific">Sitophilus oryzae</name>
    <name type="common">Rice weevil</name>
    <name type="synonym">Curculio oryzae</name>
    <dbReference type="NCBI Taxonomy" id="7048"/>
    <lineage>
        <taxon>Eukaryota</taxon>
        <taxon>Metazoa</taxon>
        <taxon>Ecdysozoa</taxon>
        <taxon>Arthropoda</taxon>
        <taxon>Hexapoda</taxon>
        <taxon>Insecta</taxon>
        <taxon>Pterygota</taxon>
        <taxon>Neoptera</taxon>
        <taxon>Endopterygota</taxon>
        <taxon>Coleoptera</taxon>
        <taxon>Polyphaga</taxon>
        <taxon>Cucujiformia</taxon>
        <taxon>Curculionidae</taxon>
        <taxon>Dryophthorinae</taxon>
        <taxon>Sitophilus</taxon>
    </lineage>
</organism>
<keyword evidence="1" id="KW-1185">Reference proteome</keyword>
<reference evidence="2" key="1">
    <citation type="submission" date="2025-08" db="UniProtKB">
        <authorList>
            <consortium name="RefSeq"/>
        </authorList>
    </citation>
    <scope>IDENTIFICATION</scope>
    <source>
        <tissue evidence="2">Gonads</tissue>
    </source>
</reference>
<evidence type="ECO:0000313" key="1">
    <source>
        <dbReference type="Proteomes" id="UP000504635"/>
    </source>
</evidence>
<name>A0A6J2XIS1_SITOR</name>
<dbReference type="Proteomes" id="UP000504635">
    <property type="component" value="Unplaced"/>
</dbReference>
<gene>
    <name evidence="2" type="primary">LOC115878890</name>
</gene>
<dbReference type="AlphaFoldDB" id="A0A6J2XIS1"/>
<dbReference type="RefSeq" id="XP_030751358.1">
    <property type="nucleotide sequence ID" value="XM_030895498.1"/>
</dbReference>
<evidence type="ECO:0000313" key="2">
    <source>
        <dbReference type="RefSeq" id="XP_030751358.1"/>
    </source>
</evidence>
<proteinExistence type="predicted"/>
<accession>A0A6J2XIS1</accession>
<dbReference type="OrthoDB" id="2415966at2759"/>
<dbReference type="InParanoid" id="A0A6J2XIS1"/>